<dbReference type="SUPFAM" id="SSF49590">
    <property type="entry name" value="PHL pollen allergen"/>
    <property type="match status" value="1"/>
</dbReference>
<dbReference type="Pfam" id="PF01357">
    <property type="entry name" value="Expansin_C"/>
    <property type="match status" value="1"/>
</dbReference>
<evidence type="ECO:0000313" key="6">
    <source>
        <dbReference type="EMBL" id="KAF8380609.1"/>
    </source>
</evidence>
<dbReference type="InterPro" id="IPR036908">
    <property type="entry name" value="RlpA-like_sf"/>
</dbReference>
<dbReference type="PRINTS" id="PR01225">
    <property type="entry name" value="EXPANSNFAMLY"/>
</dbReference>
<dbReference type="Pfam" id="PF14392">
    <property type="entry name" value="zf-CCHC_4"/>
    <property type="match status" value="1"/>
</dbReference>
<keyword evidence="1" id="KW-0862">Zinc</keyword>
<comment type="caution">
    <text evidence="6">The sequence shown here is derived from an EMBL/GenBank/DDBJ whole genome shotgun (WGS) entry which is preliminary data.</text>
</comment>
<dbReference type="PROSITE" id="PS50158">
    <property type="entry name" value="ZF_CCHC"/>
    <property type="match status" value="1"/>
</dbReference>
<dbReference type="InterPro" id="IPR007118">
    <property type="entry name" value="Expan_Lol_pI"/>
</dbReference>
<dbReference type="Proteomes" id="UP000655225">
    <property type="component" value="Unassembled WGS sequence"/>
</dbReference>
<evidence type="ECO:0000259" key="3">
    <source>
        <dbReference type="PROSITE" id="PS50158"/>
    </source>
</evidence>
<organism evidence="6 7">
    <name type="scientific">Tetracentron sinense</name>
    <name type="common">Spur-leaf</name>
    <dbReference type="NCBI Taxonomy" id="13715"/>
    <lineage>
        <taxon>Eukaryota</taxon>
        <taxon>Viridiplantae</taxon>
        <taxon>Streptophyta</taxon>
        <taxon>Embryophyta</taxon>
        <taxon>Tracheophyta</taxon>
        <taxon>Spermatophyta</taxon>
        <taxon>Magnoliopsida</taxon>
        <taxon>Trochodendrales</taxon>
        <taxon>Trochodendraceae</taxon>
        <taxon>Tetracentron</taxon>
    </lineage>
</organism>
<dbReference type="GO" id="GO:0008270">
    <property type="term" value="F:zinc ion binding"/>
    <property type="evidence" value="ECO:0007669"/>
    <property type="project" value="UniProtKB-KW"/>
</dbReference>
<gene>
    <name evidence="6" type="ORF">HHK36_028097</name>
</gene>
<reference evidence="6 7" key="1">
    <citation type="submission" date="2020-04" db="EMBL/GenBank/DDBJ databases">
        <title>Plant Genome Project.</title>
        <authorList>
            <person name="Zhang R.-G."/>
        </authorList>
    </citation>
    <scope>NUCLEOTIDE SEQUENCE [LARGE SCALE GENOMIC DNA]</scope>
    <source>
        <strain evidence="6">YNK0</strain>
        <tissue evidence="6">Leaf</tissue>
    </source>
</reference>
<dbReference type="InterPro" id="IPR001878">
    <property type="entry name" value="Znf_CCHC"/>
</dbReference>
<keyword evidence="1" id="KW-0479">Metal-binding</keyword>
<feature type="domain" description="Expansin-like CBD" evidence="5">
    <location>
        <begin position="396"/>
        <end position="483"/>
    </location>
</feature>
<evidence type="ECO:0000256" key="2">
    <source>
        <dbReference type="RuleBase" id="RU003460"/>
    </source>
</evidence>
<dbReference type="InterPro" id="IPR025836">
    <property type="entry name" value="Zn_knuckle_CX2CX4HX4C"/>
</dbReference>
<evidence type="ECO:0008006" key="8">
    <source>
        <dbReference type="Google" id="ProtNLM"/>
    </source>
</evidence>
<dbReference type="OrthoDB" id="5823761at2759"/>
<dbReference type="InterPro" id="IPR036749">
    <property type="entry name" value="Expansin_CBD_sf"/>
</dbReference>
<dbReference type="InterPro" id="IPR007112">
    <property type="entry name" value="Expansin/allergen_DPBB_dom"/>
</dbReference>
<dbReference type="Gene3D" id="2.60.40.760">
    <property type="entry name" value="Expansin, cellulose-binding-like domain"/>
    <property type="match status" value="1"/>
</dbReference>
<dbReference type="Pfam" id="PF03330">
    <property type="entry name" value="DPBB_1"/>
    <property type="match status" value="1"/>
</dbReference>
<dbReference type="PROSITE" id="PS50842">
    <property type="entry name" value="EXPANSIN_EG45"/>
    <property type="match status" value="1"/>
</dbReference>
<dbReference type="InterPro" id="IPR009009">
    <property type="entry name" value="RlpA-like_DPBB"/>
</dbReference>
<dbReference type="SUPFAM" id="SSF50685">
    <property type="entry name" value="Barwin-like endoglucanases"/>
    <property type="match status" value="1"/>
</dbReference>
<dbReference type="InterPro" id="IPR007117">
    <property type="entry name" value="Expansin_CBD"/>
</dbReference>
<evidence type="ECO:0000259" key="4">
    <source>
        <dbReference type="PROSITE" id="PS50842"/>
    </source>
</evidence>
<keyword evidence="1" id="KW-0863">Zinc-finger</keyword>
<dbReference type="Gene3D" id="2.40.40.10">
    <property type="entry name" value="RlpA-like domain"/>
    <property type="match status" value="1"/>
</dbReference>
<dbReference type="PANTHER" id="PTHR31692:SF2">
    <property type="entry name" value="EXPANSIN-LIKE B1"/>
    <property type="match status" value="1"/>
</dbReference>
<sequence>MRRWTPEMEEVDFVQSLVPFWVQLHDIPLDLRTYKIIHRLASDLRGVDEIDFQQGSCHQGSFIRVRIYIDISKPLQGWLLVLQKTSNKTIIIEITYERLPIFCYHCGIIGHAERTCEAVFSIPREEREARKMSVSEFGPWLKADMKLSRLIANKEAIRRRLDAAQDAGNNPAPGGGSRPQEMILETRNPAEVGGEMMAMEISAPAFSHGRYFVEDDDRTRALRGKEAQRPLDEIRHAHPTRHVPDSQGLRTQFLNDKWQRTLSFARELRTMDNCFDDSGGACGYGDFGRNVNGGAVGAVSRLYRNGTGCGACYQVKCTIPQLCTDGGMNIVVTDHGEGDYTDFILSPHGFTKLARPNMAVELMAYGVVDIKYRRISCQYPGYNLMFKVHEHSRFPYYLAIVFLYQAGQKEIVAFELWQSDLWVQEDGQQWRGMRKVYGGVWDMVHPPRGALSLRFQVSGDDGKWVQLRNVIPGDWKAGVVYDSAIQLS</sequence>
<evidence type="ECO:0000256" key="1">
    <source>
        <dbReference type="PROSITE-ProRule" id="PRU00047"/>
    </source>
</evidence>
<feature type="domain" description="CCHC-type" evidence="3">
    <location>
        <begin position="103"/>
        <end position="116"/>
    </location>
</feature>
<comment type="similarity">
    <text evidence="2">Belongs to the expansin family.</text>
</comment>
<dbReference type="EMBL" id="JABCRI010000021">
    <property type="protein sequence ID" value="KAF8380609.1"/>
    <property type="molecule type" value="Genomic_DNA"/>
</dbReference>
<evidence type="ECO:0000259" key="5">
    <source>
        <dbReference type="PROSITE" id="PS50843"/>
    </source>
</evidence>
<dbReference type="PANTHER" id="PTHR31692">
    <property type="entry name" value="EXPANSIN-B3"/>
    <property type="match status" value="1"/>
</dbReference>
<dbReference type="PROSITE" id="PS50843">
    <property type="entry name" value="EXPANSIN_CBD"/>
    <property type="match status" value="1"/>
</dbReference>
<dbReference type="AlphaFoldDB" id="A0A834YFZ2"/>
<protein>
    <recommendedName>
        <fullName evidence="8">CCHC-type domain-containing protein</fullName>
    </recommendedName>
</protein>
<accession>A0A834YFZ2</accession>
<dbReference type="GO" id="GO:0003676">
    <property type="term" value="F:nucleic acid binding"/>
    <property type="evidence" value="ECO:0007669"/>
    <property type="project" value="InterPro"/>
</dbReference>
<name>A0A834YFZ2_TETSI</name>
<keyword evidence="7" id="KW-1185">Reference proteome</keyword>
<feature type="domain" description="Expansin-like EG45" evidence="4">
    <location>
        <begin position="279"/>
        <end position="382"/>
    </location>
</feature>
<dbReference type="GO" id="GO:0005576">
    <property type="term" value="C:extracellular region"/>
    <property type="evidence" value="ECO:0007669"/>
    <property type="project" value="InterPro"/>
</dbReference>
<evidence type="ECO:0000313" key="7">
    <source>
        <dbReference type="Proteomes" id="UP000655225"/>
    </source>
</evidence>
<proteinExistence type="inferred from homology"/>